<dbReference type="AlphaFoldDB" id="A0A1I3NSJ9"/>
<dbReference type="STRING" id="289370.SAMN05216602_4001"/>
<name>A0A1I3NSJ9_9GAMM</name>
<dbReference type="OrthoDB" id="6868963at2"/>
<sequence length="144" mass="16196">MIKATQVTKALRDQLEQIRPANGYYTDLKAVYGPKDKPSERPPLPYALVRWASDVRTDLAVTQALRARSFEIEVFFSKACDEEDLDAVHVDILRCLGIGQDQPERKFPGLLEGEDEAIPRWASNGETTHSITITVGVQYAQTYN</sequence>
<proteinExistence type="predicted"/>
<dbReference type="RefSeq" id="WP_074888195.1">
    <property type="nucleotide sequence ID" value="NZ_FORC01000004.1"/>
</dbReference>
<evidence type="ECO:0000313" key="1">
    <source>
        <dbReference type="EMBL" id="SFJ12288.1"/>
    </source>
</evidence>
<dbReference type="Proteomes" id="UP000183018">
    <property type="component" value="Unassembled WGS sequence"/>
</dbReference>
<dbReference type="EMBL" id="FORC01000004">
    <property type="protein sequence ID" value="SFJ12288.1"/>
    <property type="molecule type" value="Genomic_DNA"/>
</dbReference>
<organism evidence="1 2">
    <name type="scientific">Phytopseudomonas argentinensis</name>
    <dbReference type="NCBI Taxonomy" id="289370"/>
    <lineage>
        <taxon>Bacteria</taxon>
        <taxon>Pseudomonadati</taxon>
        <taxon>Pseudomonadota</taxon>
        <taxon>Gammaproteobacteria</taxon>
        <taxon>Pseudomonadales</taxon>
        <taxon>Pseudomonadaceae</taxon>
        <taxon>Phytopseudomonas</taxon>
    </lineage>
</organism>
<evidence type="ECO:0000313" key="2">
    <source>
        <dbReference type="Proteomes" id="UP000183018"/>
    </source>
</evidence>
<protein>
    <submittedName>
        <fullName evidence="1">Uncharacterized protein</fullName>
    </submittedName>
</protein>
<keyword evidence="2" id="KW-1185">Reference proteome</keyword>
<accession>A0A1I3NSJ9</accession>
<reference evidence="2" key="1">
    <citation type="submission" date="2016-10" db="EMBL/GenBank/DDBJ databases">
        <authorList>
            <person name="Varghese N."/>
            <person name="Submissions S."/>
        </authorList>
    </citation>
    <scope>NUCLEOTIDE SEQUENCE [LARGE SCALE GENOMIC DNA]</scope>
    <source>
        <strain evidence="2">LMG 22563</strain>
    </source>
</reference>
<gene>
    <name evidence="1" type="ORF">SAMN05216602_4001</name>
</gene>